<name>A0A2T0FIU7_9ASCO</name>
<evidence type="ECO:0000313" key="25">
    <source>
        <dbReference type="EMBL" id="PRT54910.1"/>
    </source>
</evidence>
<dbReference type="PROSITE" id="PS00154">
    <property type="entry name" value="ATPASE_E1_E2"/>
    <property type="match status" value="1"/>
</dbReference>
<keyword evidence="16 23" id="KW-0472">Membrane</keyword>
<evidence type="ECO:0000256" key="5">
    <source>
        <dbReference type="ARBA" id="ARBA00022538"/>
    </source>
</evidence>
<dbReference type="GO" id="GO:0005524">
    <property type="term" value="F:ATP binding"/>
    <property type="evidence" value="ECO:0007669"/>
    <property type="project" value="UniProtKB-KW"/>
</dbReference>
<evidence type="ECO:0000256" key="13">
    <source>
        <dbReference type="ARBA" id="ARBA00022989"/>
    </source>
</evidence>
<dbReference type="Gene3D" id="3.40.1110.10">
    <property type="entry name" value="Calcium-transporting ATPase, cytoplasmic domain N"/>
    <property type="match status" value="1"/>
</dbReference>
<evidence type="ECO:0000259" key="24">
    <source>
        <dbReference type="SMART" id="SM00831"/>
    </source>
</evidence>
<evidence type="ECO:0000256" key="4">
    <source>
        <dbReference type="ARBA" id="ARBA00022475"/>
    </source>
</evidence>
<dbReference type="GeneID" id="36516278"/>
<comment type="caution">
    <text evidence="25">The sequence shown here is derived from an EMBL/GenBank/DDBJ whole genome shotgun (WGS) entry which is preliminary data.</text>
</comment>
<evidence type="ECO:0000256" key="7">
    <source>
        <dbReference type="ARBA" id="ARBA00022723"/>
    </source>
</evidence>
<dbReference type="FunFam" id="1.20.1110.10:FF:000058">
    <property type="entry name" value="Probable ENA2-Plasma membrane P-type ATPase"/>
    <property type="match status" value="1"/>
</dbReference>
<dbReference type="InterPro" id="IPR001757">
    <property type="entry name" value="P_typ_ATPase"/>
</dbReference>
<protein>
    <recommendedName>
        <fullName evidence="19">P-type Na(+) transporter</fullName>
        <ecNumber evidence="19">7.2.2.3</ecNumber>
    </recommendedName>
</protein>
<dbReference type="Gene3D" id="1.20.1110.10">
    <property type="entry name" value="Calcium-transporting ATPase, transmembrane domain"/>
    <property type="match status" value="2"/>
</dbReference>
<dbReference type="EC" id="7.2.2.3" evidence="19"/>
<dbReference type="AlphaFoldDB" id="A0A2T0FIU7"/>
<feature type="transmembrane region" description="Helical" evidence="23">
    <location>
        <begin position="93"/>
        <end position="113"/>
    </location>
</feature>
<evidence type="ECO:0000256" key="19">
    <source>
        <dbReference type="ARBA" id="ARBA00035029"/>
    </source>
</evidence>
<evidence type="ECO:0000256" key="6">
    <source>
        <dbReference type="ARBA" id="ARBA00022692"/>
    </source>
</evidence>
<dbReference type="NCBIfam" id="TIGR01523">
    <property type="entry name" value="ATPase-IID_K-Na"/>
    <property type="match status" value="1"/>
</dbReference>
<keyword evidence="8" id="KW-0547">Nucleotide-binding</keyword>
<accession>A0A2T0FIU7</accession>
<feature type="transmembrane region" description="Helical" evidence="23">
    <location>
        <begin position="930"/>
        <end position="951"/>
    </location>
</feature>
<keyword evidence="15" id="KW-0406">Ion transport</keyword>
<dbReference type="GO" id="GO:0005886">
    <property type="term" value="C:plasma membrane"/>
    <property type="evidence" value="ECO:0007669"/>
    <property type="project" value="UniProtKB-SubCell"/>
</dbReference>
<gene>
    <name evidence="25" type="ORF">B9G98_02530</name>
</gene>
<dbReference type="Pfam" id="PF00690">
    <property type="entry name" value="Cation_ATPase_N"/>
    <property type="match status" value="1"/>
</dbReference>
<evidence type="ECO:0000256" key="10">
    <source>
        <dbReference type="ARBA" id="ARBA00022842"/>
    </source>
</evidence>
<dbReference type="InterPro" id="IPR044492">
    <property type="entry name" value="P_typ_ATPase_HD_dom"/>
</dbReference>
<dbReference type="STRING" id="45607.A0A2T0FIU7"/>
<dbReference type="FunFam" id="3.40.50.1000:FF:000047">
    <property type="entry name" value="Sodium P-type ATPase"/>
    <property type="match status" value="1"/>
</dbReference>
<evidence type="ECO:0000256" key="14">
    <source>
        <dbReference type="ARBA" id="ARBA00023053"/>
    </source>
</evidence>
<dbReference type="InterPro" id="IPR023298">
    <property type="entry name" value="ATPase_P-typ_TM_dom_sf"/>
</dbReference>
<dbReference type="RefSeq" id="XP_024664855.1">
    <property type="nucleotide sequence ID" value="XM_024809087.1"/>
</dbReference>
<dbReference type="NCBIfam" id="TIGR01494">
    <property type="entry name" value="ATPase_P-type"/>
    <property type="match status" value="3"/>
</dbReference>
<dbReference type="Pfam" id="PF00689">
    <property type="entry name" value="Cation_ATPase_C"/>
    <property type="match status" value="1"/>
</dbReference>
<dbReference type="SFLD" id="SFLDF00027">
    <property type="entry name" value="p-type_atpase"/>
    <property type="match status" value="1"/>
</dbReference>
<dbReference type="FunFam" id="1.20.1110.10:FF:000015">
    <property type="entry name" value="Sodium ion P-type ATPase"/>
    <property type="match status" value="1"/>
</dbReference>
<dbReference type="SUPFAM" id="SSF56784">
    <property type="entry name" value="HAD-like"/>
    <property type="match status" value="1"/>
</dbReference>
<evidence type="ECO:0000256" key="17">
    <source>
        <dbReference type="ARBA" id="ARBA00023201"/>
    </source>
</evidence>
<dbReference type="OrthoDB" id="3352408at2759"/>
<evidence type="ECO:0000256" key="23">
    <source>
        <dbReference type="SAM" id="Phobius"/>
    </source>
</evidence>
<proteinExistence type="inferred from homology"/>
<dbReference type="FunFam" id="2.70.150.10:FF:000016">
    <property type="entry name" value="Calcium-transporting P-type ATPase putative"/>
    <property type="match status" value="1"/>
</dbReference>
<evidence type="ECO:0000256" key="21">
    <source>
        <dbReference type="ARBA" id="ARBA00049499"/>
    </source>
</evidence>
<keyword evidence="11" id="KW-0630">Potassium</keyword>
<dbReference type="InterPro" id="IPR004014">
    <property type="entry name" value="ATPase_P-typ_cation-transptr_N"/>
</dbReference>
<feature type="region of interest" description="Disordered" evidence="22">
    <location>
        <begin position="1"/>
        <end position="45"/>
    </location>
</feature>
<comment type="catalytic activity">
    <reaction evidence="20">
        <text>K(+)(in) + ATP + H2O = K(+)(out) + ADP + phosphate + H(+)</text>
        <dbReference type="Rhea" id="RHEA:75815"/>
        <dbReference type="ChEBI" id="CHEBI:15377"/>
        <dbReference type="ChEBI" id="CHEBI:15378"/>
        <dbReference type="ChEBI" id="CHEBI:29103"/>
        <dbReference type="ChEBI" id="CHEBI:30616"/>
        <dbReference type="ChEBI" id="CHEBI:43474"/>
        <dbReference type="ChEBI" id="CHEBI:456216"/>
    </reaction>
</comment>
<dbReference type="Pfam" id="PF00122">
    <property type="entry name" value="E1-E2_ATPase"/>
    <property type="match status" value="1"/>
</dbReference>
<evidence type="ECO:0000256" key="12">
    <source>
        <dbReference type="ARBA" id="ARBA00022967"/>
    </source>
</evidence>
<evidence type="ECO:0000256" key="16">
    <source>
        <dbReference type="ARBA" id="ARBA00023136"/>
    </source>
</evidence>
<dbReference type="InterPro" id="IPR008250">
    <property type="entry name" value="ATPase_P-typ_transduc_dom_A_sf"/>
</dbReference>
<evidence type="ECO:0000256" key="11">
    <source>
        <dbReference type="ARBA" id="ARBA00022958"/>
    </source>
</evidence>
<evidence type="ECO:0000256" key="3">
    <source>
        <dbReference type="ARBA" id="ARBA00022448"/>
    </source>
</evidence>
<keyword evidence="7" id="KW-0479">Metal-binding</keyword>
<feature type="transmembrane region" description="Helical" evidence="23">
    <location>
        <begin position="119"/>
        <end position="138"/>
    </location>
</feature>
<dbReference type="SUPFAM" id="SSF81660">
    <property type="entry name" value="Metal cation-transporting ATPase, ATP-binding domain N"/>
    <property type="match status" value="1"/>
</dbReference>
<keyword evidence="10" id="KW-0460">Magnesium</keyword>
<feature type="transmembrane region" description="Helical" evidence="23">
    <location>
        <begin position="1016"/>
        <end position="1035"/>
    </location>
</feature>
<dbReference type="Pfam" id="PF13246">
    <property type="entry name" value="Cation_ATPase"/>
    <property type="match status" value="1"/>
</dbReference>
<feature type="domain" description="Cation-transporting P-type ATPase N-terminal" evidence="24">
    <location>
        <begin position="44"/>
        <end position="118"/>
    </location>
</feature>
<dbReference type="SFLD" id="SFLDS00003">
    <property type="entry name" value="Haloacid_Dehalogenase"/>
    <property type="match status" value="1"/>
</dbReference>
<keyword evidence="17" id="KW-0739">Sodium transport</keyword>
<evidence type="ECO:0000313" key="26">
    <source>
        <dbReference type="Proteomes" id="UP000238350"/>
    </source>
</evidence>
<dbReference type="InterPro" id="IPR023299">
    <property type="entry name" value="ATPase_P-typ_cyto_dom_N"/>
</dbReference>
<dbReference type="EMBL" id="NDIQ01000021">
    <property type="protein sequence ID" value="PRT54910.1"/>
    <property type="molecule type" value="Genomic_DNA"/>
</dbReference>
<feature type="transmembrane region" description="Helical" evidence="23">
    <location>
        <begin position="879"/>
        <end position="910"/>
    </location>
</feature>
<keyword evidence="14" id="KW-0915">Sodium</keyword>
<comment type="cofactor">
    <cofactor evidence="1">
        <name>Mg(2+)</name>
        <dbReference type="ChEBI" id="CHEBI:18420"/>
    </cofactor>
</comment>
<keyword evidence="12" id="KW-1278">Translocase</keyword>
<dbReference type="Proteomes" id="UP000238350">
    <property type="component" value="Unassembled WGS sequence"/>
</dbReference>
<dbReference type="InterPro" id="IPR006414">
    <property type="entry name" value="P-type_ATPase_IID"/>
</dbReference>
<dbReference type="PRINTS" id="PR00119">
    <property type="entry name" value="CATATPASE"/>
</dbReference>
<keyword evidence="5" id="KW-0633">Potassium transport</keyword>
<evidence type="ECO:0000256" key="20">
    <source>
        <dbReference type="ARBA" id="ARBA00048599"/>
    </source>
</evidence>
<evidence type="ECO:0000256" key="8">
    <source>
        <dbReference type="ARBA" id="ARBA00022741"/>
    </source>
</evidence>
<dbReference type="SMART" id="SM00831">
    <property type="entry name" value="Cation_ATPase_N"/>
    <property type="match status" value="1"/>
</dbReference>
<dbReference type="FunFam" id="3.40.1110.10:FF:000039">
    <property type="entry name" value="Sodium P-type ATPase"/>
    <property type="match status" value="1"/>
</dbReference>
<organism evidence="25 26">
    <name type="scientific">Wickerhamiella sorbophila</name>
    <dbReference type="NCBI Taxonomy" id="45607"/>
    <lineage>
        <taxon>Eukaryota</taxon>
        <taxon>Fungi</taxon>
        <taxon>Dikarya</taxon>
        <taxon>Ascomycota</taxon>
        <taxon>Saccharomycotina</taxon>
        <taxon>Dipodascomycetes</taxon>
        <taxon>Dipodascales</taxon>
        <taxon>Trichomonascaceae</taxon>
        <taxon>Wickerhamiella</taxon>
    </lineage>
</organism>
<keyword evidence="3" id="KW-0813">Transport</keyword>
<comment type="similarity">
    <text evidence="18">Belongs to the cation transport ATPase (P-type) (TC 3.A.3) family. Type IID subfamily.</text>
</comment>
<comment type="subcellular location">
    <subcellularLocation>
        <location evidence="2">Cell membrane</location>
        <topology evidence="2">Multi-pass membrane protein</topology>
    </subcellularLocation>
</comment>
<feature type="transmembrane region" description="Helical" evidence="23">
    <location>
        <begin position="347"/>
        <end position="374"/>
    </location>
</feature>
<dbReference type="SUPFAM" id="SSF81665">
    <property type="entry name" value="Calcium ATPase, transmembrane domain M"/>
    <property type="match status" value="1"/>
</dbReference>
<dbReference type="GO" id="GO:0006813">
    <property type="term" value="P:potassium ion transport"/>
    <property type="evidence" value="ECO:0007669"/>
    <property type="project" value="UniProtKB-KW"/>
</dbReference>
<feature type="transmembrane region" description="Helical" evidence="23">
    <location>
        <begin position="838"/>
        <end position="858"/>
    </location>
</feature>
<evidence type="ECO:0000256" key="15">
    <source>
        <dbReference type="ARBA" id="ARBA00023065"/>
    </source>
</evidence>
<keyword evidence="9" id="KW-0067">ATP-binding</keyword>
<evidence type="ECO:0000256" key="1">
    <source>
        <dbReference type="ARBA" id="ARBA00001946"/>
    </source>
</evidence>
<keyword evidence="4" id="KW-1003">Cell membrane</keyword>
<evidence type="ECO:0000256" key="22">
    <source>
        <dbReference type="SAM" id="MobiDB-lite"/>
    </source>
</evidence>
<feature type="transmembrane region" description="Helical" evidence="23">
    <location>
        <begin position="320"/>
        <end position="341"/>
    </location>
</feature>
<keyword evidence="26" id="KW-1185">Reference proteome</keyword>
<keyword evidence="13 23" id="KW-1133">Transmembrane helix</keyword>
<dbReference type="GO" id="GO:0008554">
    <property type="term" value="F:P-type sodium transporter activity"/>
    <property type="evidence" value="ECO:0007669"/>
    <property type="project" value="UniProtKB-EC"/>
</dbReference>
<dbReference type="GO" id="GO:0016887">
    <property type="term" value="F:ATP hydrolysis activity"/>
    <property type="evidence" value="ECO:0007669"/>
    <property type="project" value="InterPro"/>
</dbReference>
<comment type="catalytic activity">
    <reaction evidence="21">
        <text>Na(+)(in) + ATP + H2O = Na(+)(out) + ADP + phosphate + H(+)</text>
        <dbReference type="Rhea" id="RHEA:14633"/>
        <dbReference type="ChEBI" id="CHEBI:15377"/>
        <dbReference type="ChEBI" id="CHEBI:15378"/>
        <dbReference type="ChEBI" id="CHEBI:29101"/>
        <dbReference type="ChEBI" id="CHEBI:30616"/>
        <dbReference type="ChEBI" id="CHEBI:43474"/>
        <dbReference type="ChEBI" id="CHEBI:456216"/>
        <dbReference type="EC" id="7.2.2.3"/>
    </reaction>
    <physiologicalReaction direction="left-to-right" evidence="21">
        <dbReference type="Rhea" id="RHEA:14634"/>
    </physiologicalReaction>
</comment>
<sequence length="1084" mass="119787">MNRTTTATTYTENESVNTSYIEEKHNGKASDSFQSGTLEDRGATPWSQRISDLERELGTSSKSGLTKQDAKARLAKDGENLLEEPKGVSAVKVLIAQTCNAMVLVLLIAMIISLAIRDWISGGCIGGVVGINVVVGFFQEYSAQKTMASLQSMSSPTARVIREGDEETIPSKDLVVGDLITLKMGETIPADCRLVSGMNFETEEALLTGESLPVVKEYRPISQPDLPVGDRINMAFASSTVSKGRATAIVTATGMATEIGQIAQSLNGESSHFRKVKRDEEGNARKRDYFHAFGGSVKDVVGNFLGINEGTPLHRLMSRLAIYLFFVAVIIAIVSMAAQEFNVTREVAIYAIVAALAMIPASMVVVLTITMAVGTKSMVERNVMIRKLDSLEALGSVNDICSDKTGTLTQGKMIVRRVWIPSYDTASISESTESYNPTVGRITMEDGEEITEVPKDERFQDFMYTASMANIAEVHETSDGVWKATGDPTEIAIQVFVTRLNWQRDLWVGADDGAPHHKIFNHLAEYPFDSSIKRMTAIYEHRASGKINVYTKGATERILGLCSHWYGDEHTDNPERIPFTNKDHEVIFEKVEELAKEGLRVLAFATRTLEKGSGTDWHNKHRDEVENDLCLLGLVGIYDPPRLESAPAVALAHHAGINVHMLTGDHPATATAIAKEVGIVPKDLHRYNPEVVSAMIMTATQFDALSDEEVDKLPVLPLVIARCAPKTKVRMIEALHRRDAFTAMTGDGVNDSPSLKKADVGIAMGIAGSDVAKSAADIVLSDDNFASILNAVEEGRRMTDNIQRFVLHLLAGNVSQVLFLLIGLAFKDNDNFSVFPMSPVEVLWIIMITSSFPAMGLGQERADPDIMDKPPKDPKSAVFTWEVIVDMVVYGFFLACICVATFVGLIYGYGDGKARLGHNCNENYSDACYYVYRTRSVTFVQMTWALLVLAWEMIDMRRSLFNMTPGKGNKAKQLFDDLWRNQLLFWSVIGGFVTVFPVIYIPVINKSVFKHKPMKWEWGLAFAGLAVFILLVELWKWAKRVYYRKFTDFYKVKDPQAALEKPFSRYNTRTTSASVDASDKAGLV</sequence>
<dbReference type="PANTHER" id="PTHR42861">
    <property type="entry name" value="CALCIUM-TRANSPORTING ATPASE"/>
    <property type="match status" value="1"/>
</dbReference>
<feature type="compositionally biased region" description="Low complexity" evidence="22">
    <location>
        <begin position="1"/>
        <end position="11"/>
    </location>
</feature>
<dbReference type="GO" id="GO:0046872">
    <property type="term" value="F:metal ion binding"/>
    <property type="evidence" value="ECO:0007669"/>
    <property type="project" value="UniProtKB-KW"/>
</dbReference>
<dbReference type="InterPro" id="IPR036412">
    <property type="entry name" value="HAD-like_sf"/>
</dbReference>
<evidence type="ECO:0000256" key="2">
    <source>
        <dbReference type="ARBA" id="ARBA00004651"/>
    </source>
</evidence>
<dbReference type="InterPro" id="IPR059000">
    <property type="entry name" value="ATPase_P-type_domA"/>
</dbReference>
<dbReference type="Gene3D" id="2.70.150.10">
    <property type="entry name" value="Calcium-transporting ATPase, cytoplasmic transduction domain A"/>
    <property type="match status" value="1"/>
</dbReference>
<dbReference type="InterPro" id="IPR006068">
    <property type="entry name" value="ATPase_P-typ_cation-transptr_C"/>
</dbReference>
<feature type="transmembrane region" description="Helical" evidence="23">
    <location>
        <begin position="805"/>
        <end position="826"/>
    </location>
</feature>
<evidence type="ECO:0000256" key="18">
    <source>
        <dbReference type="ARBA" id="ARBA00035017"/>
    </source>
</evidence>
<keyword evidence="6 23" id="KW-0812">Transmembrane</keyword>
<dbReference type="SFLD" id="SFLDG00002">
    <property type="entry name" value="C1.7:_P-type_atpase_like"/>
    <property type="match status" value="1"/>
</dbReference>
<dbReference type="InterPro" id="IPR018303">
    <property type="entry name" value="ATPase_P-typ_P_site"/>
</dbReference>
<evidence type="ECO:0000256" key="9">
    <source>
        <dbReference type="ARBA" id="ARBA00022840"/>
    </source>
</evidence>
<dbReference type="SUPFAM" id="SSF81653">
    <property type="entry name" value="Calcium ATPase, transduction domain A"/>
    <property type="match status" value="1"/>
</dbReference>
<feature type="transmembrane region" description="Helical" evidence="23">
    <location>
        <begin position="983"/>
        <end position="1004"/>
    </location>
</feature>
<reference evidence="25 26" key="1">
    <citation type="submission" date="2017-04" db="EMBL/GenBank/DDBJ databases">
        <title>Genome sequencing of [Candida] sorbophila.</title>
        <authorList>
            <person name="Ahn J.O."/>
        </authorList>
    </citation>
    <scope>NUCLEOTIDE SEQUENCE [LARGE SCALE GENOMIC DNA]</scope>
    <source>
        <strain evidence="25 26">DS02</strain>
    </source>
</reference>